<accession>A0A9D4Z3E1</accession>
<reference evidence="1" key="1">
    <citation type="submission" date="2021-01" db="EMBL/GenBank/DDBJ databases">
        <title>Adiantum capillus-veneris genome.</title>
        <authorList>
            <person name="Fang Y."/>
            <person name="Liao Q."/>
        </authorList>
    </citation>
    <scope>NUCLEOTIDE SEQUENCE</scope>
    <source>
        <strain evidence="1">H3</strain>
        <tissue evidence="1">Leaf</tissue>
    </source>
</reference>
<sequence length="157" mass="17629">MKQIEHEVDVVQQPVEEVWRVWMKNMQVSLPAAAPQHYSSLEYLDGPPLAPGGVFLVKYNPASFPHFDYFMGKWIAMDHDNYYAKAAILEGGHLGEHSSTANLFYSCKLVPGPTPNTCIIKWLFELDESTGHDFVDFIKEEMSILGASLDSHIASKA</sequence>
<protein>
    <submittedName>
        <fullName evidence="1">Uncharacterized protein</fullName>
    </submittedName>
</protein>
<gene>
    <name evidence="1" type="ORF">GOP47_0023458</name>
</gene>
<proteinExistence type="predicted"/>
<keyword evidence="2" id="KW-1185">Reference proteome</keyword>
<dbReference type="EMBL" id="JABFUD020000023">
    <property type="protein sequence ID" value="KAI5060953.1"/>
    <property type="molecule type" value="Genomic_DNA"/>
</dbReference>
<dbReference type="Proteomes" id="UP000886520">
    <property type="component" value="Chromosome 23"/>
</dbReference>
<dbReference type="AlphaFoldDB" id="A0A9D4Z3E1"/>
<organism evidence="1 2">
    <name type="scientific">Adiantum capillus-veneris</name>
    <name type="common">Maidenhair fern</name>
    <dbReference type="NCBI Taxonomy" id="13818"/>
    <lineage>
        <taxon>Eukaryota</taxon>
        <taxon>Viridiplantae</taxon>
        <taxon>Streptophyta</taxon>
        <taxon>Embryophyta</taxon>
        <taxon>Tracheophyta</taxon>
        <taxon>Polypodiopsida</taxon>
        <taxon>Polypodiidae</taxon>
        <taxon>Polypodiales</taxon>
        <taxon>Pteridineae</taxon>
        <taxon>Pteridaceae</taxon>
        <taxon>Vittarioideae</taxon>
        <taxon>Adiantum</taxon>
    </lineage>
</organism>
<dbReference type="SUPFAM" id="SSF55961">
    <property type="entry name" value="Bet v1-like"/>
    <property type="match status" value="1"/>
</dbReference>
<evidence type="ECO:0000313" key="1">
    <source>
        <dbReference type="EMBL" id="KAI5060953.1"/>
    </source>
</evidence>
<name>A0A9D4Z3E1_ADICA</name>
<evidence type="ECO:0000313" key="2">
    <source>
        <dbReference type="Proteomes" id="UP000886520"/>
    </source>
</evidence>
<dbReference type="Gene3D" id="3.30.530.20">
    <property type="match status" value="1"/>
</dbReference>
<comment type="caution">
    <text evidence="1">The sequence shown here is derived from an EMBL/GenBank/DDBJ whole genome shotgun (WGS) entry which is preliminary data.</text>
</comment>
<dbReference type="InterPro" id="IPR023393">
    <property type="entry name" value="START-like_dom_sf"/>
</dbReference>
<dbReference type="OrthoDB" id="1858121at2759"/>